<name>A0AAV4LXU8_BABCB</name>
<evidence type="ECO:0000313" key="1">
    <source>
        <dbReference type="EMBL" id="GIX64720.1"/>
    </source>
</evidence>
<dbReference type="Gene3D" id="1.20.120.20">
    <property type="entry name" value="Apolipoprotein"/>
    <property type="match status" value="1"/>
</dbReference>
<protein>
    <submittedName>
        <fullName evidence="1">Variant erythrocyte surface antigen-1, beta subunit</fullName>
    </submittedName>
</protein>
<proteinExistence type="predicted"/>
<dbReference type="RefSeq" id="XP_067716789.1">
    <property type="nucleotide sequence ID" value="XM_067860688.1"/>
</dbReference>
<gene>
    <name evidence="1" type="ORF">BcabD6B2_41550</name>
</gene>
<dbReference type="GeneID" id="94196201"/>
<evidence type="ECO:0000313" key="2">
    <source>
        <dbReference type="Proteomes" id="UP001497744"/>
    </source>
</evidence>
<sequence>MVLYPPLSTSLLDCPSKLKEVIDWILRVTGKDGQSDPGGQGTKAITALSNQVKELLKEVEGYATGLSKQEFEKVKQALNDSSDSGNLINKLAGGLQQFIGYDDGTIKLSSTGIGLSNDRRERLGDAVAKSQGFNGVQLTGVTSAELRKSLGKGTRDFDMAVQNMTKLSDSKRKIQTVVETLKNVSNLSGKINGDLDGLASAVSKYLGGVIEAVASDSSVTSAKVESEVTALKNSLSTLVDQLKNQRGPINESGRSQVMTKIKSCYESLNSLGKTFTKLTNKLVARALVYAS</sequence>
<keyword evidence="2" id="KW-1185">Reference proteome</keyword>
<dbReference type="Proteomes" id="UP001497744">
    <property type="component" value="Unassembled WGS sequence"/>
</dbReference>
<organism evidence="1 2">
    <name type="scientific">Babesia caballi</name>
    <dbReference type="NCBI Taxonomy" id="5871"/>
    <lineage>
        <taxon>Eukaryota</taxon>
        <taxon>Sar</taxon>
        <taxon>Alveolata</taxon>
        <taxon>Apicomplexa</taxon>
        <taxon>Aconoidasida</taxon>
        <taxon>Piroplasmida</taxon>
        <taxon>Babesiidae</taxon>
        <taxon>Babesia</taxon>
    </lineage>
</organism>
<reference evidence="1 2" key="1">
    <citation type="submission" date="2021-06" db="EMBL/GenBank/DDBJ databases">
        <title>Genome sequence of Babesia caballi.</title>
        <authorList>
            <person name="Yamagishi J."/>
            <person name="Kidaka T."/>
            <person name="Ochi A."/>
        </authorList>
    </citation>
    <scope>NUCLEOTIDE SEQUENCE [LARGE SCALE GENOMIC DNA]</scope>
    <source>
        <strain evidence="1">USDA-D6B2</strain>
    </source>
</reference>
<comment type="caution">
    <text evidence="1">The sequence shown here is derived from an EMBL/GenBank/DDBJ whole genome shotgun (WGS) entry which is preliminary data.</text>
</comment>
<dbReference type="EMBL" id="BPLF01000003">
    <property type="protein sequence ID" value="GIX64720.1"/>
    <property type="molecule type" value="Genomic_DNA"/>
</dbReference>
<dbReference type="AlphaFoldDB" id="A0AAV4LXU8"/>
<accession>A0AAV4LXU8</accession>